<sequence length="88" mass="9765">MNYASMLKSGIERNKISLMQVSFRLAKKDLCIDKAVLSKLQNGKLPPAKDEVNIALAEILGLDAIRFRLAAVRETIPEELIKLIKEAG</sequence>
<dbReference type="OrthoDB" id="2651434at2"/>
<name>A0A1G4Q6F2_9BACL</name>
<gene>
    <name evidence="1" type="ORF">SAMN04487970_1005181</name>
</gene>
<dbReference type="STRING" id="624147.SAMN04487970_1005181"/>
<evidence type="ECO:0000313" key="2">
    <source>
        <dbReference type="Proteomes" id="UP000198601"/>
    </source>
</evidence>
<proteinExistence type="predicted"/>
<keyword evidence="2" id="KW-1185">Reference proteome</keyword>
<dbReference type="Proteomes" id="UP000198601">
    <property type="component" value="Unassembled WGS sequence"/>
</dbReference>
<dbReference type="AlphaFoldDB" id="A0A1G4Q6F2"/>
<reference evidence="2" key="1">
    <citation type="submission" date="2016-10" db="EMBL/GenBank/DDBJ databases">
        <authorList>
            <person name="Varghese N."/>
            <person name="Submissions S."/>
        </authorList>
    </citation>
    <scope>NUCLEOTIDE SEQUENCE [LARGE SCALE GENOMIC DNA]</scope>
    <source>
        <strain evidence="2">CGMCC 1.8946</strain>
    </source>
</reference>
<dbReference type="RefSeq" id="WP_090668109.1">
    <property type="nucleotide sequence ID" value="NZ_FMTT01000005.1"/>
</dbReference>
<organism evidence="1 2">
    <name type="scientific">Paenibacillus tianmuensis</name>
    <dbReference type="NCBI Taxonomy" id="624147"/>
    <lineage>
        <taxon>Bacteria</taxon>
        <taxon>Bacillati</taxon>
        <taxon>Bacillota</taxon>
        <taxon>Bacilli</taxon>
        <taxon>Bacillales</taxon>
        <taxon>Paenibacillaceae</taxon>
        <taxon>Paenibacillus</taxon>
    </lineage>
</organism>
<evidence type="ECO:0000313" key="1">
    <source>
        <dbReference type="EMBL" id="SCW40183.1"/>
    </source>
</evidence>
<protein>
    <recommendedName>
        <fullName evidence="3">HTH cro/C1-type domain-containing protein</fullName>
    </recommendedName>
</protein>
<evidence type="ECO:0008006" key="3">
    <source>
        <dbReference type="Google" id="ProtNLM"/>
    </source>
</evidence>
<dbReference type="EMBL" id="FMTT01000005">
    <property type="protein sequence ID" value="SCW40183.1"/>
    <property type="molecule type" value="Genomic_DNA"/>
</dbReference>
<accession>A0A1G4Q6F2</accession>